<dbReference type="Gene3D" id="1.25.40.10">
    <property type="entry name" value="Tetratricopeptide repeat domain"/>
    <property type="match status" value="1"/>
</dbReference>
<dbReference type="EMBL" id="QRHA01000003">
    <property type="protein sequence ID" value="RDV27521.1"/>
    <property type="molecule type" value="Genomic_DNA"/>
</dbReference>
<dbReference type="InterPro" id="IPR010323">
    <property type="entry name" value="DUF924"/>
</dbReference>
<dbReference type="Proteomes" id="UP000256561">
    <property type="component" value="Unassembled WGS sequence"/>
</dbReference>
<dbReference type="OrthoDB" id="7593450at2"/>
<dbReference type="SUPFAM" id="SSF48452">
    <property type="entry name" value="TPR-like"/>
    <property type="match status" value="1"/>
</dbReference>
<evidence type="ECO:0000313" key="2">
    <source>
        <dbReference type="Proteomes" id="UP000256561"/>
    </source>
</evidence>
<keyword evidence="2" id="KW-1185">Reference proteome</keyword>
<proteinExistence type="predicted"/>
<gene>
    <name evidence="1" type="ORF">DXV75_05705</name>
</gene>
<dbReference type="InterPro" id="IPR011990">
    <property type="entry name" value="TPR-like_helical_dom_sf"/>
</dbReference>
<protein>
    <submittedName>
        <fullName evidence="1">DUF924 domain-containing protein</fullName>
    </submittedName>
</protein>
<evidence type="ECO:0000313" key="1">
    <source>
        <dbReference type="EMBL" id="RDV27521.1"/>
    </source>
</evidence>
<dbReference type="Pfam" id="PF06041">
    <property type="entry name" value="DUF924"/>
    <property type="match status" value="1"/>
</dbReference>
<dbReference type="AlphaFoldDB" id="A0A3D8MBL0"/>
<accession>A0A3D8MBL0</accession>
<sequence>MGSQLITVEASAAILSFWFEELCEEHWFKADAALDAMIRARFLAVHEAACQGELWPWRATPQGRLAEILVLDQFSRNLYRDDPKAYAADPMALALAQEALSVNADTALENQQKLFLYMPFMHSESLEVHDIAYELFSAPGLEQHLAYENQHRKLLLEFGRYPQRNAVLGRPSSEAELRYLSAGSKS</sequence>
<comment type="caution">
    <text evidence="1">The sequence shown here is derived from an EMBL/GenBank/DDBJ whole genome shotgun (WGS) entry which is preliminary data.</text>
</comment>
<organism evidence="1 2">
    <name type="scientific">Alteromonas aestuariivivens</name>
    <dbReference type="NCBI Taxonomy" id="1938339"/>
    <lineage>
        <taxon>Bacteria</taxon>
        <taxon>Pseudomonadati</taxon>
        <taxon>Pseudomonadota</taxon>
        <taxon>Gammaproteobacteria</taxon>
        <taxon>Alteromonadales</taxon>
        <taxon>Alteromonadaceae</taxon>
        <taxon>Alteromonas/Salinimonas group</taxon>
        <taxon>Alteromonas</taxon>
    </lineage>
</organism>
<dbReference type="Gene3D" id="1.20.58.320">
    <property type="entry name" value="TPR-like"/>
    <property type="match status" value="1"/>
</dbReference>
<name>A0A3D8MBL0_9ALTE</name>
<reference evidence="2" key="1">
    <citation type="submission" date="2018-08" db="EMBL/GenBank/DDBJ databases">
        <authorList>
            <person name="Zhang J."/>
            <person name="Du Z.-J."/>
        </authorList>
    </citation>
    <scope>NUCLEOTIDE SEQUENCE [LARGE SCALE GENOMIC DNA]</scope>
    <source>
        <strain evidence="2">KCTC 52655</strain>
    </source>
</reference>
<dbReference type="RefSeq" id="WP_115592420.1">
    <property type="nucleotide sequence ID" value="NZ_QRHA01000003.1"/>
</dbReference>